<evidence type="ECO:0000313" key="3">
    <source>
        <dbReference type="EnsemblMetazoa" id="PPA41937.1"/>
    </source>
</evidence>
<dbReference type="Proteomes" id="UP000005239">
    <property type="component" value="Unassembled WGS sequence"/>
</dbReference>
<dbReference type="InterPro" id="IPR049450">
    <property type="entry name" value="ACOT8-like_C"/>
</dbReference>
<dbReference type="Gene3D" id="2.40.160.210">
    <property type="entry name" value="Acyl-CoA thioesterase, double hotdog domain"/>
    <property type="match status" value="3"/>
</dbReference>
<keyword evidence="4" id="KW-1185">Reference proteome</keyword>
<feature type="domain" description="Acyl-CoA thioesterase-like C-terminal" evidence="2">
    <location>
        <begin position="473"/>
        <end position="546"/>
    </location>
</feature>
<comment type="similarity">
    <text evidence="1">Belongs to the C/M/P thioester hydrolase family.</text>
</comment>
<evidence type="ECO:0000256" key="1">
    <source>
        <dbReference type="ARBA" id="ARBA00006538"/>
    </source>
</evidence>
<dbReference type="SUPFAM" id="SSF54637">
    <property type="entry name" value="Thioesterase/thiol ester dehydrase-isomerase"/>
    <property type="match status" value="3"/>
</dbReference>
<dbReference type="PANTHER" id="PTHR11066:SF48">
    <property type="entry name" value="ACYL-COA THIOESTERASE II"/>
    <property type="match status" value="1"/>
</dbReference>
<dbReference type="GO" id="GO:0005782">
    <property type="term" value="C:peroxisomal matrix"/>
    <property type="evidence" value="ECO:0000318"/>
    <property type="project" value="GO_Central"/>
</dbReference>
<reference evidence="3" key="2">
    <citation type="submission" date="2022-06" db="UniProtKB">
        <authorList>
            <consortium name="EnsemblMetazoa"/>
        </authorList>
    </citation>
    <scope>IDENTIFICATION</scope>
    <source>
        <strain evidence="3">PS312</strain>
    </source>
</reference>
<reference evidence="4" key="1">
    <citation type="journal article" date="2008" name="Nat. Genet.">
        <title>The Pristionchus pacificus genome provides a unique perspective on nematode lifestyle and parasitism.</title>
        <authorList>
            <person name="Dieterich C."/>
            <person name="Clifton S.W."/>
            <person name="Schuster L.N."/>
            <person name="Chinwalla A."/>
            <person name="Delehaunty K."/>
            <person name="Dinkelacker I."/>
            <person name="Fulton L."/>
            <person name="Fulton R."/>
            <person name="Godfrey J."/>
            <person name="Minx P."/>
            <person name="Mitreva M."/>
            <person name="Roeseler W."/>
            <person name="Tian H."/>
            <person name="Witte H."/>
            <person name="Yang S.P."/>
            <person name="Wilson R.K."/>
            <person name="Sommer R.J."/>
        </authorList>
    </citation>
    <scope>NUCLEOTIDE SEQUENCE [LARGE SCALE GENOMIC DNA]</scope>
    <source>
        <strain evidence="4">PS312</strain>
    </source>
</reference>
<evidence type="ECO:0000313" key="4">
    <source>
        <dbReference type="Proteomes" id="UP000005239"/>
    </source>
</evidence>
<dbReference type="PANTHER" id="PTHR11066">
    <property type="entry name" value="ACYL-COA THIOESTERASE"/>
    <property type="match status" value="1"/>
</dbReference>
<organism evidence="3 4">
    <name type="scientific">Pristionchus pacificus</name>
    <name type="common">Parasitic nematode worm</name>
    <dbReference type="NCBI Taxonomy" id="54126"/>
    <lineage>
        <taxon>Eukaryota</taxon>
        <taxon>Metazoa</taxon>
        <taxon>Ecdysozoa</taxon>
        <taxon>Nematoda</taxon>
        <taxon>Chromadorea</taxon>
        <taxon>Rhabditida</taxon>
        <taxon>Rhabditina</taxon>
        <taxon>Diplogasteromorpha</taxon>
        <taxon>Diplogasteroidea</taxon>
        <taxon>Neodiplogasteridae</taxon>
        <taxon>Pristionchus</taxon>
    </lineage>
</organism>
<dbReference type="GO" id="GO:0009062">
    <property type="term" value="P:fatty acid catabolic process"/>
    <property type="evidence" value="ECO:0000318"/>
    <property type="project" value="GO_Central"/>
</dbReference>
<dbReference type="GO" id="GO:0006637">
    <property type="term" value="P:acyl-CoA metabolic process"/>
    <property type="evidence" value="ECO:0000318"/>
    <property type="project" value="GO_Central"/>
</dbReference>
<dbReference type="EnsemblMetazoa" id="PPA41937.1">
    <property type="protein sequence ID" value="PPA41937.1"/>
    <property type="gene ID" value="WBGene00280306"/>
</dbReference>
<feature type="domain" description="Acyl-CoA thioesterase-like C-terminal" evidence="2">
    <location>
        <begin position="141"/>
        <end position="263"/>
    </location>
</feature>
<dbReference type="Pfam" id="PF20789">
    <property type="entry name" value="4HBT_3C"/>
    <property type="match status" value="2"/>
</dbReference>
<dbReference type="InterPro" id="IPR003703">
    <property type="entry name" value="Acyl_CoA_thio"/>
</dbReference>
<name>A0A8R1Z0R7_PRIPA</name>
<dbReference type="GO" id="GO:0047617">
    <property type="term" value="F:fatty acyl-CoA hydrolase activity"/>
    <property type="evidence" value="ECO:0000318"/>
    <property type="project" value="GO_Central"/>
</dbReference>
<evidence type="ECO:0000259" key="2">
    <source>
        <dbReference type="Pfam" id="PF20789"/>
    </source>
</evidence>
<dbReference type="CDD" id="cd03444">
    <property type="entry name" value="Thioesterase_II_repeat1"/>
    <property type="match status" value="1"/>
</dbReference>
<dbReference type="Gene3D" id="3.10.129.10">
    <property type="entry name" value="Hotdog Thioesterase"/>
    <property type="match status" value="1"/>
</dbReference>
<sequence length="557" mass="62807">MPMLIGFTNIPLEFNLRQFDEGNFSATMKYTIMFDAAEFANYFSLFKIDDTNAKSEPPYLCGTTPGRIYGGLVFSQMVHAFTTLHPDLAPHTINYKFIAAGDAKLPIHFKINSIKNGTVVSAMAYQNGKLVGIGHVRALGRFPIEARPVLDNKKIERSVLWQRIRPECHASLRPSDGFHVLMFMSDCNMFLGASAVYQRAGIKITSLATLHHTVWVHDPNVDPLGWFLSITDCEVLTHGRALQRSQMFDESRKCVLTVVQEGFLQRNKEIDNKLICVSIIYFISHIKVVPTLFTIMLSSAEVSNYFKLAKLEDSTAEIYDGLLISQAANAFTTLHPDHTPHTMNYKFVSAGNSKLPIHFKLNSCEDGTFEPLKMGTYNTELLDSSRFLSTDYGSRRLFPSVEELGKAGRVIQTMEASEYTPSFSISTIFALGRFPVEVRPILDNVTIDRTAMWLIIKPDLPPPILWFHRAHVRLNEVNRCVGDLSEIDALASLHHTVGMHEAKLNPSGWYFTITDCEVLSHGRVLQRSRIFNEARKCVMTVVQEGYLRTAREAVPNM</sequence>
<proteinExistence type="inferred from homology"/>
<gene>
    <name evidence="3" type="primary">WBGene00280306</name>
</gene>
<accession>A0A8R1Z0R7</accession>
<protein>
    <recommendedName>
        <fullName evidence="2">Acyl-CoA thioesterase-like C-terminal domain-containing protein</fullName>
    </recommendedName>
</protein>
<dbReference type="AlphaFoldDB" id="A0A8R1Z0R7"/>
<dbReference type="InterPro" id="IPR042171">
    <property type="entry name" value="Acyl-CoA_hotdog"/>
</dbReference>
<dbReference type="InterPro" id="IPR029069">
    <property type="entry name" value="HotDog_dom_sf"/>
</dbReference>